<feature type="signal peptide" evidence="3">
    <location>
        <begin position="1"/>
        <end position="27"/>
    </location>
</feature>
<organism evidence="5 6">
    <name type="scientific">Galbibacter pacificus</name>
    <dbReference type="NCBI Taxonomy" id="2996052"/>
    <lineage>
        <taxon>Bacteria</taxon>
        <taxon>Pseudomonadati</taxon>
        <taxon>Bacteroidota</taxon>
        <taxon>Flavobacteriia</taxon>
        <taxon>Flavobacteriales</taxon>
        <taxon>Flavobacteriaceae</taxon>
        <taxon>Galbibacter</taxon>
    </lineage>
</organism>
<reference evidence="5" key="1">
    <citation type="submission" date="2022-11" db="EMBL/GenBank/DDBJ databases">
        <title>High-quality draft genome sequence of Galbibacter sp. strain CMA-7.</title>
        <authorList>
            <person name="Wei L."/>
            <person name="Dong C."/>
            <person name="Shao Z."/>
        </authorList>
    </citation>
    <scope>NUCLEOTIDE SEQUENCE</scope>
    <source>
        <strain evidence="5">CMA-7</strain>
    </source>
</reference>
<dbReference type="Proteomes" id="UP001153642">
    <property type="component" value="Unassembled WGS sequence"/>
</dbReference>
<keyword evidence="1 3" id="KW-0732">Signal</keyword>
<dbReference type="PROSITE" id="PS52016">
    <property type="entry name" value="TONB_DEPENDENT_REC_3"/>
    <property type="match status" value="1"/>
</dbReference>
<dbReference type="InterPro" id="IPR008969">
    <property type="entry name" value="CarboxyPept-like_regulatory"/>
</dbReference>
<keyword evidence="6" id="KW-1185">Reference proteome</keyword>
<evidence type="ECO:0000256" key="3">
    <source>
        <dbReference type="SAM" id="SignalP"/>
    </source>
</evidence>
<dbReference type="EMBL" id="JAPMUA010000006">
    <property type="protein sequence ID" value="MDG3587225.1"/>
    <property type="molecule type" value="Genomic_DNA"/>
</dbReference>
<evidence type="ECO:0000313" key="6">
    <source>
        <dbReference type="Proteomes" id="UP001153642"/>
    </source>
</evidence>
<dbReference type="InterPro" id="IPR012910">
    <property type="entry name" value="Plug_dom"/>
</dbReference>
<comment type="subcellular location">
    <subcellularLocation>
        <location evidence="2">Cell outer membrane</location>
        <topology evidence="2">Multi-pass membrane protein</topology>
    </subcellularLocation>
</comment>
<keyword evidence="2" id="KW-0812">Transmembrane</keyword>
<dbReference type="InterPro" id="IPR023997">
    <property type="entry name" value="TonB-dep_OMP_SusC/RagA_CS"/>
</dbReference>
<keyword evidence="2" id="KW-1134">Transmembrane beta strand</keyword>
<dbReference type="InterPro" id="IPR023996">
    <property type="entry name" value="TonB-dep_OMP_SusC/RagA"/>
</dbReference>
<accession>A0ABT6FVD3</accession>
<keyword evidence="2" id="KW-0813">Transport</keyword>
<dbReference type="SUPFAM" id="SSF56935">
    <property type="entry name" value="Porins"/>
    <property type="match status" value="1"/>
</dbReference>
<dbReference type="RefSeq" id="WP_277901064.1">
    <property type="nucleotide sequence ID" value="NZ_JAPMUA010000006.1"/>
</dbReference>
<dbReference type="PANTHER" id="PTHR30069">
    <property type="entry name" value="TONB-DEPENDENT OUTER MEMBRANE RECEPTOR"/>
    <property type="match status" value="1"/>
</dbReference>
<comment type="caution">
    <text evidence="5">The sequence shown here is derived from an EMBL/GenBank/DDBJ whole genome shotgun (WGS) entry which is preliminary data.</text>
</comment>
<dbReference type="Gene3D" id="2.60.40.1120">
    <property type="entry name" value="Carboxypeptidase-like, regulatory domain"/>
    <property type="match status" value="1"/>
</dbReference>
<dbReference type="NCBIfam" id="TIGR04057">
    <property type="entry name" value="SusC_RagA_signa"/>
    <property type="match status" value="1"/>
</dbReference>
<protein>
    <submittedName>
        <fullName evidence="5">TonB-dependent receptor</fullName>
    </submittedName>
</protein>
<sequence>MKTNSKKLIKQMILTLFCGLVSLYSYGQDQVTISGTVTGKDDGVPIPYVTVLVKGASGNGATTDFDGNYTITASPDATLVYSSIGFKSHEVSVDGRTTINVQLLEDVEALDEVIVVGYSTQEKKDLTAAISSITSSDIEKVHAGSTVSTGLAGKLPGVSFRMPDGRPGASANIQIRNMGNPLYVIDGVQQDAGQFNNLSPNDIESISVLKDGSAAIYGSRAANGVVVVTTKKGKKGSRSTVNIDAYTGWQNWTRFPEAVNDSYEWMLGKAEAEVNEFGSTSITPEELEKYRIGEEYGYQSFNWRDFIVKKNAPVSNININATGGSEKINYYLSFTKLNQEAVFGDEFTFDRTNVQSNVDAQITDNLKVGVQINGRIEERKNPGIPGTDDYWLPRFAILRNRPFERPYANDNPEYLNDIGHNETNWGLHNFEVGGYSQTTWRVLQNNFSAEYDFGFIPGLKAKGMYSYYIADQVMNGHEYTYEAYTYDPANDTYSVTGGSTNPWRERRTHKKIQNVFQGSLSYKKVINDEHTLTAMFLVERIDINEQTQWVHSVPKTNVLPLIYFPDMDTYDDSEYEEARIGYVGNFTYNYKDKYYINSSIRRDASWKFAPNKRVGIFPSISGGWRITEEPFMKNWLGEESILSDFKIRASYGVLGDDNINLGINADDPRYIGPYDYLTGYEYDPNDGTPVIIDGEAIIPSRDKGQPIDNISWFESEITDIGVDFGLFDGKLTGSFDYFYRERSGLRGRKYDVLVPNELGYALPDENVNSDAVYGSEFMLSYYGNIGDLNIMVSGNVSYTKTKFLESYKPRFGNSYDEYRNSSEGRYNNLFWGYTQIGQFESQEQIDNYPVDIDGRGNITMNPGDLIYEDINGDGKIDWYDETPIGYNNTQPLINYGLSLSLAYKGFDFTADFSGASGYSWNQNWEGRKPYQNEGALNEIFLDRWHREDPFDPNSEWIPGKYPGLRYNNGSHSNNWNSTFWLHNITSFRIRTMELGYSMPQVVLDKLKLQKLRLYVNAYNYFSFDNLKEFGIDPEVVDDNGLQYPQNKVLNVGVNISI</sequence>
<keyword evidence="2" id="KW-0998">Cell outer membrane</keyword>
<dbReference type="Gene3D" id="2.170.130.10">
    <property type="entry name" value="TonB-dependent receptor, plug domain"/>
    <property type="match status" value="1"/>
</dbReference>
<gene>
    <name evidence="5" type="ORF">OSR52_15225</name>
</gene>
<dbReference type="NCBIfam" id="TIGR04056">
    <property type="entry name" value="OMP_RagA_SusC"/>
    <property type="match status" value="1"/>
</dbReference>
<proteinExistence type="inferred from homology"/>
<dbReference type="InterPro" id="IPR039426">
    <property type="entry name" value="TonB-dep_rcpt-like"/>
</dbReference>
<dbReference type="Pfam" id="PF07715">
    <property type="entry name" value="Plug"/>
    <property type="match status" value="1"/>
</dbReference>
<keyword evidence="5" id="KW-0675">Receptor</keyword>
<comment type="similarity">
    <text evidence="2">Belongs to the TonB-dependent receptor family.</text>
</comment>
<dbReference type="PANTHER" id="PTHR30069:SF29">
    <property type="entry name" value="HEMOGLOBIN AND HEMOGLOBIN-HAPTOGLOBIN-BINDING PROTEIN 1-RELATED"/>
    <property type="match status" value="1"/>
</dbReference>
<dbReference type="SUPFAM" id="SSF49464">
    <property type="entry name" value="Carboxypeptidase regulatory domain-like"/>
    <property type="match status" value="1"/>
</dbReference>
<feature type="chain" id="PRO_5045250554" evidence="3">
    <location>
        <begin position="28"/>
        <end position="1057"/>
    </location>
</feature>
<dbReference type="Pfam" id="PF13715">
    <property type="entry name" value="CarbopepD_reg_2"/>
    <property type="match status" value="1"/>
</dbReference>
<evidence type="ECO:0000256" key="1">
    <source>
        <dbReference type="ARBA" id="ARBA00022729"/>
    </source>
</evidence>
<evidence type="ECO:0000259" key="4">
    <source>
        <dbReference type="Pfam" id="PF07715"/>
    </source>
</evidence>
<keyword evidence="2" id="KW-0472">Membrane</keyword>
<feature type="domain" description="TonB-dependent receptor plug" evidence="4">
    <location>
        <begin position="123"/>
        <end position="225"/>
    </location>
</feature>
<dbReference type="InterPro" id="IPR037066">
    <property type="entry name" value="Plug_dom_sf"/>
</dbReference>
<evidence type="ECO:0000256" key="2">
    <source>
        <dbReference type="PROSITE-ProRule" id="PRU01360"/>
    </source>
</evidence>
<name>A0ABT6FVD3_9FLAO</name>
<evidence type="ECO:0000313" key="5">
    <source>
        <dbReference type="EMBL" id="MDG3587225.1"/>
    </source>
</evidence>